<organism evidence="2 3">
    <name type="scientific">Dactylosporangium roseum</name>
    <dbReference type="NCBI Taxonomy" id="47989"/>
    <lineage>
        <taxon>Bacteria</taxon>
        <taxon>Bacillati</taxon>
        <taxon>Actinomycetota</taxon>
        <taxon>Actinomycetes</taxon>
        <taxon>Micromonosporales</taxon>
        <taxon>Micromonosporaceae</taxon>
        <taxon>Dactylosporangium</taxon>
    </lineage>
</organism>
<sequence length="121" mass="12100">MAKNITREIGNQLAVTVSHPATPASGDPVRWGNKAGVALTDEDTVTGKTTVKFDGCATLAVKGIGNGGNVAVAEGDDLFYTDGDTPPVSKKSNGTNSTRIGNANGAVGSGATATIEIRLAG</sequence>
<dbReference type="RefSeq" id="WP_260727234.1">
    <property type="nucleotide sequence ID" value="NZ_BAAABS010000033.1"/>
</dbReference>
<evidence type="ECO:0000313" key="3">
    <source>
        <dbReference type="Proteomes" id="UP001058271"/>
    </source>
</evidence>
<evidence type="ECO:0000313" key="2">
    <source>
        <dbReference type="EMBL" id="UWZ37870.1"/>
    </source>
</evidence>
<dbReference type="Proteomes" id="UP001058271">
    <property type="component" value="Chromosome"/>
</dbReference>
<proteinExistence type="predicted"/>
<evidence type="ECO:0008006" key="4">
    <source>
        <dbReference type="Google" id="ProtNLM"/>
    </source>
</evidence>
<feature type="region of interest" description="Disordered" evidence="1">
    <location>
        <begin position="83"/>
        <end position="107"/>
    </location>
</feature>
<feature type="compositionally biased region" description="Polar residues" evidence="1">
    <location>
        <begin position="90"/>
        <end position="101"/>
    </location>
</feature>
<gene>
    <name evidence="2" type="ORF">Drose_06235</name>
</gene>
<accession>A0ABY5Z734</accession>
<evidence type="ECO:0000256" key="1">
    <source>
        <dbReference type="SAM" id="MobiDB-lite"/>
    </source>
</evidence>
<dbReference type="EMBL" id="CP073721">
    <property type="protein sequence ID" value="UWZ37870.1"/>
    <property type="molecule type" value="Genomic_DNA"/>
</dbReference>
<protein>
    <recommendedName>
        <fullName evidence="4">DUF2190 family protein</fullName>
    </recommendedName>
</protein>
<name>A0ABY5Z734_9ACTN</name>
<keyword evidence="3" id="KW-1185">Reference proteome</keyword>
<reference evidence="2" key="1">
    <citation type="submission" date="2021-04" db="EMBL/GenBank/DDBJ databases">
        <title>Biosynthetic gene clusters of Dactylosporangioum roseum.</title>
        <authorList>
            <person name="Hartkoorn R.C."/>
            <person name="Beaudoing E."/>
            <person name="Hot D."/>
            <person name="Moureu S."/>
        </authorList>
    </citation>
    <scope>NUCLEOTIDE SEQUENCE</scope>
    <source>
        <strain evidence="2">NRRL B-16295</strain>
    </source>
</reference>